<dbReference type="AlphaFoldDB" id="A0A820RGX7"/>
<sequence>MAVYRAQNYYTELLWKYIETVHGLEKATSIWIQLVTHFITWQTLHKKLRDNVQQNLLTTDMNELLPLMKTLFHFA</sequence>
<proteinExistence type="predicted"/>
<evidence type="ECO:0000313" key="2">
    <source>
        <dbReference type="Proteomes" id="UP000663844"/>
    </source>
</evidence>
<evidence type="ECO:0000313" key="1">
    <source>
        <dbReference type="EMBL" id="CAF4436312.1"/>
    </source>
</evidence>
<gene>
    <name evidence="1" type="ORF">OXD698_LOCUS53546</name>
</gene>
<reference evidence="1" key="1">
    <citation type="submission" date="2021-02" db="EMBL/GenBank/DDBJ databases">
        <authorList>
            <person name="Nowell W R."/>
        </authorList>
    </citation>
    <scope>NUCLEOTIDE SEQUENCE</scope>
</reference>
<comment type="caution">
    <text evidence="1">The sequence shown here is derived from an EMBL/GenBank/DDBJ whole genome shotgun (WGS) entry which is preliminary data.</text>
</comment>
<organism evidence="1 2">
    <name type="scientific">Adineta steineri</name>
    <dbReference type="NCBI Taxonomy" id="433720"/>
    <lineage>
        <taxon>Eukaryota</taxon>
        <taxon>Metazoa</taxon>
        <taxon>Spiralia</taxon>
        <taxon>Gnathifera</taxon>
        <taxon>Rotifera</taxon>
        <taxon>Eurotatoria</taxon>
        <taxon>Bdelloidea</taxon>
        <taxon>Adinetida</taxon>
        <taxon>Adinetidae</taxon>
        <taxon>Adineta</taxon>
    </lineage>
</organism>
<protein>
    <submittedName>
        <fullName evidence="1">Uncharacterized protein</fullName>
    </submittedName>
</protein>
<accession>A0A820RGX7</accession>
<dbReference type="Proteomes" id="UP000663844">
    <property type="component" value="Unassembled WGS sequence"/>
</dbReference>
<dbReference type="EMBL" id="CAJOAZ010030865">
    <property type="protein sequence ID" value="CAF4436312.1"/>
    <property type="molecule type" value="Genomic_DNA"/>
</dbReference>
<name>A0A820RGX7_9BILA</name>